<dbReference type="InterPro" id="IPR008875">
    <property type="entry name" value="TraX"/>
</dbReference>
<feature type="transmembrane region" description="Helical" evidence="1">
    <location>
        <begin position="12"/>
        <end position="30"/>
    </location>
</feature>
<proteinExistence type="predicted"/>
<dbReference type="EMBL" id="FRAG01000002">
    <property type="protein sequence ID" value="SHJ54450.1"/>
    <property type="molecule type" value="Genomic_DNA"/>
</dbReference>
<dbReference type="RefSeq" id="WP_073146596.1">
    <property type="nucleotide sequence ID" value="NZ_FRAG01000002.1"/>
</dbReference>
<accession>A0A1M6K6J4</accession>
<keyword evidence="3" id="KW-1185">Reference proteome</keyword>
<feature type="transmembrane region" description="Helical" evidence="1">
    <location>
        <begin position="197"/>
        <end position="216"/>
    </location>
</feature>
<feature type="transmembrane region" description="Helical" evidence="1">
    <location>
        <begin position="155"/>
        <end position="185"/>
    </location>
</feature>
<keyword evidence="1" id="KW-0472">Membrane</keyword>
<feature type="transmembrane region" description="Helical" evidence="1">
    <location>
        <begin position="113"/>
        <end position="143"/>
    </location>
</feature>
<reference evidence="2 3" key="1">
    <citation type="submission" date="2016-11" db="EMBL/GenBank/DDBJ databases">
        <authorList>
            <person name="Jaros S."/>
            <person name="Januszkiewicz K."/>
            <person name="Wedrychowicz H."/>
        </authorList>
    </citation>
    <scope>NUCLEOTIDE SEQUENCE [LARGE SCALE GENOMIC DNA]</scope>
    <source>
        <strain evidence="2 3">DSM 15212</strain>
    </source>
</reference>
<evidence type="ECO:0000256" key="1">
    <source>
        <dbReference type="SAM" id="Phobius"/>
    </source>
</evidence>
<name>A0A1M6K6J4_PARC5</name>
<dbReference type="Pfam" id="PF05857">
    <property type="entry name" value="TraX"/>
    <property type="match status" value="1"/>
</dbReference>
<keyword evidence="1" id="KW-0812">Transmembrane</keyword>
<protein>
    <submittedName>
        <fullName evidence="2">TraX protein</fullName>
    </submittedName>
</protein>
<dbReference type="Proteomes" id="UP000184465">
    <property type="component" value="Unassembled WGS sequence"/>
</dbReference>
<dbReference type="OrthoDB" id="9781069at2"/>
<organism evidence="2 3">
    <name type="scientific">Paramaledivibacter caminithermalis (strain DSM 15212 / CIP 107654 / DViRD3)</name>
    <name type="common">Clostridium caminithermale</name>
    <dbReference type="NCBI Taxonomy" id="1121301"/>
    <lineage>
        <taxon>Bacteria</taxon>
        <taxon>Bacillati</taxon>
        <taxon>Bacillota</taxon>
        <taxon>Clostridia</taxon>
        <taxon>Peptostreptococcales</taxon>
        <taxon>Caminicellaceae</taxon>
        <taxon>Paramaledivibacter</taxon>
    </lineage>
</organism>
<gene>
    <name evidence="2" type="ORF">SAMN02745912_00282</name>
</gene>
<dbReference type="AlphaFoldDB" id="A0A1M6K6J4"/>
<evidence type="ECO:0000313" key="2">
    <source>
        <dbReference type="EMBL" id="SHJ54450.1"/>
    </source>
</evidence>
<feature type="transmembrane region" description="Helical" evidence="1">
    <location>
        <begin position="36"/>
        <end position="55"/>
    </location>
</feature>
<feature type="transmembrane region" description="Helical" evidence="1">
    <location>
        <begin position="62"/>
        <end position="79"/>
    </location>
</feature>
<evidence type="ECO:0000313" key="3">
    <source>
        <dbReference type="Proteomes" id="UP000184465"/>
    </source>
</evidence>
<dbReference type="STRING" id="1121301.SAMN02745912_00282"/>
<keyword evidence="1" id="KW-1133">Transmembrane helix</keyword>
<sequence>MTRDKVSDLLKIIAILTMLIDHIGAVFFPNLLIFRIVGRLSFPIFAYLLVLGYFRTSNLKRYIARLLIFGIVSQVPYTLLFGLRLNIYFTLIVGLYFIYYLDNMTSNIYDNRFLILLCTMPLTLVSDYGLYGVFTIVLFFYYLSEDVEFNRKHLIIFFTLTTLIYSIITGAYIQLFSILSLYIILNLKLKLSCKLRLNKYLAYSIYPIHLTIFYIFKVIA</sequence>